<dbReference type="Gene3D" id="3.30.70.1230">
    <property type="entry name" value="Nucleotide cyclase"/>
    <property type="match status" value="1"/>
</dbReference>
<feature type="transmembrane region" description="Helical" evidence="1">
    <location>
        <begin position="797"/>
        <end position="819"/>
    </location>
</feature>
<dbReference type="Gene3D" id="1.25.40.10">
    <property type="entry name" value="Tetratricopeptide repeat domain"/>
    <property type="match status" value="1"/>
</dbReference>
<evidence type="ECO:0000313" key="2">
    <source>
        <dbReference type="EMBL" id="NLW34157.1"/>
    </source>
</evidence>
<dbReference type="AlphaFoldDB" id="A0A971S0J1"/>
<dbReference type="CDD" id="cd07302">
    <property type="entry name" value="CHD"/>
    <property type="match status" value="1"/>
</dbReference>
<proteinExistence type="predicted"/>
<accession>A0A971S0J1</accession>
<keyword evidence="1" id="KW-1133">Transmembrane helix</keyword>
<reference evidence="2" key="2">
    <citation type="submission" date="2020-01" db="EMBL/GenBank/DDBJ databases">
        <authorList>
            <person name="Campanaro S."/>
        </authorList>
    </citation>
    <scope>NUCLEOTIDE SEQUENCE</scope>
    <source>
        <strain evidence="2">AS06rmzACSIP_7</strain>
    </source>
</reference>
<keyword evidence="1" id="KW-0812">Transmembrane</keyword>
<dbReference type="InterPro" id="IPR001054">
    <property type="entry name" value="A/G_cyclase"/>
</dbReference>
<dbReference type="EMBL" id="JAAYEE010000028">
    <property type="protein sequence ID" value="NLW34157.1"/>
    <property type="molecule type" value="Genomic_DNA"/>
</dbReference>
<dbReference type="GO" id="GO:0035556">
    <property type="term" value="P:intracellular signal transduction"/>
    <property type="evidence" value="ECO:0007669"/>
    <property type="project" value="InterPro"/>
</dbReference>
<comment type="caution">
    <text evidence="2">The sequence shown here is derived from an EMBL/GenBank/DDBJ whole genome shotgun (WGS) entry which is preliminary data.</text>
</comment>
<dbReference type="GO" id="GO:0004016">
    <property type="term" value="F:adenylate cyclase activity"/>
    <property type="evidence" value="ECO:0007669"/>
    <property type="project" value="UniProtKB-ARBA"/>
</dbReference>
<dbReference type="GO" id="GO:0009190">
    <property type="term" value="P:cyclic nucleotide biosynthetic process"/>
    <property type="evidence" value="ECO:0007669"/>
    <property type="project" value="InterPro"/>
</dbReference>
<dbReference type="InterPro" id="IPR011990">
    <property type="entry name" value="TPR-like_helical_dom_sf"/>
</dbReference>
<dbReference type="Proteomes" id="UP000777265">
    <property type="component" value="Unassembled WGS sequence"/>
</dbReference>
<feature type="transmembrane region" description="Helical" evidence="1">
    <location>
        <begin position="839"/>
        <end position="861"/>
    </location>
</feature>
<reference evidence="2" key="1">
    <citation type="journal article" date="2020" name="Biotechnol. Biofuels">
        <title>New insights from the biogas microbiome by comprehensive genome-resolved metagenomics of nearly 1600 species originating from multiple anaerobic digesters.</title>
        <authorList>
            <person name="Campanaro S."/>
            <person name="Treu L."/>
            <person name="Rodriguez-R L.M."/>
            <person name="Kovalovszki A."/>
            <person name="Ziels R.M."/>
            <person name="Maus I."/>
            <person name="Zhu X."/>
            <person name="Kougias P.G."/>
            <person name="Basile A."/>
            <person name="Luo G."/>
            <person name="Schluter A."/>
            <person name="Konstantinidis K.T."/>
            <person name="Angelidaki I."/>
        </authorList>
    </citation>
    <scope>NUCLEOTIDE SEQUENCE</scope>
    <source>
        <strain evidence="2">AS06rmzACSIP_7</strain>
    </source>
</reference>
<dbReference type="SUPFAM" id="SSF55073">
    <property type="entry name" value="Nucleotide cyclase"/>
    <property type="match status" value="1"/>
</dbReference>
<sequence>MQNIAVLCAKIAGSKQSLKPDQETTGENLLHPYHDAAASVIETHGGSIFDASSDSVMGCFASGRDALEAAIELGRTFHAGSDEKNGQEFFRLRLGIDFGEAIRDQQDIHGPVVDTAVLLASLAEPGEISVSESIFELTRDLPHIHFEVANTWDRRNVPEGLIVYKVIRDTAQSNDGVSYPLLYIRPVWKSVQHNFSDAWEVLLGTKDAPWKGQQEFEDTLPDKSLVLILKNIEPALHIAAAVAAFLKKKTGGADDDSMPVYVLADVGPFVKQGKIDTKDLAFDWGKLEPGYLYLTEKAFAVMKQKSVLPEIPLQRVWGGQAFYQIHLDPDKQALRAKRFLYQKALVEGQYESCFYCGDRKHRPAECPSKDVTEVTHALSRLGYLSIDAVNRLFYRYISGDDEGKRAPLPVDLVAKESLDLAAHGFFDLKKIFQLRFFRSIWNVEDEEWNKIRENRSQSEGGLAWLAQDSLRVSNLSTAESILSSAMEKKPFDYRVHVIAAFLHIEKNNLSAAEFRLNEALNNAKTNFQKSFVLLLLSRLSAITGNLSKACEKIQKIFALNIESLDISYRDIVLKFHEGKDRVASQRLAKLIQHNREFYVAALIDPDLVSHNHVISKLLDDILGQARKDAETAVSDAENELAASKVAMGRNELNEVRLLKSRIEELFKTDSYFGYLDIVDHASSIISLCRGSVVHRKKEISKILQELSERLRKNLAFVQSYPYQALINPYIEQLVTADERIRHLQNTGPDLSQEQFLAYHNLRMELTQEWDKLESRFQKLKTLREFFKGIVRFSKWSVLFIGIVWFMDLFIFPLIIYYTSALVSGFEGSSLPNVWFYQKTFLVVGSVISAIVALFITMKNLFKGN</sequence>
<keyword evidence="1" id="KW-0472">Membrane</keyword>
<organism evidence="2 3">
    <name type="scientific">Syntrophorhabdus aromaticivorans</name>
    <dbReference type="NCBI Taxonomy" id="328301"/>
    <lineage>
        <taxon>Bacteria</taxon>
        <taxon>Pseudomonadati</taxon>
        <taxon>Thermodesulfobacteriota</taxon>
        <taxon>Syntrophorhabdia</taxon>
        <taxon>Syntrophorhabdales</taxon>
        <taxon>Syntrophorhabdaceae</taxon>
        <taxon>Syntrophorhabdus</taxon>
    </lineage>
</organism>
<evidence type="ECO:0000256" key="1">
    <source>
        <dbReference type="SAM" id="Phobius"/>
    </source>
</evidence>
<dbReference type="InterPro" id="IPR029787">
    <property type="entry name" value="Nucleotide_cyclase"/>
</dbReference>
<evidence type="ECO:0000313" key="3">
    <source>
        <dbReference type="Proteomes" id="UP000777265"/>
    </source>
</evidence>
<protein>
    <submittedName>
        <fullName evidence="2">Adenylate/guanylate cyclase domain-containing protein</fullName>
    </submittedName>
</protein>
<name>A0A971S0J1_9BACT</name>
<dbReference type="SUPFAM" id="SSF48452">
    <property type="entry name" value="TPR-like"/>
    <property type="match status" value="1"/>
</dbReference>
<gene>
    <name evidence="2" type="ORF">GXY80_01560</name>
</gene>